<feature type="chain" id="PRO_5020713645" evidence="1">
    <location>
        <begin position="27"/>
        <end position="144"/>
    </location>
</feature>
<keyword evidence="3" id="KW-0624">Polysaccharide degradation</keyword>
<keyword evidence="1" id="KW-0732">Signal</keyword>
<dbReference type="Proteomes" id="UP000295124">
    <property type="component" value="Unassembled WGS sequence"/>
</dbReference>
<dbReference type="Gene3D" id="2.80.10.50">
    <property type="match status" value="1"/>
</dbReference>
<organism evidence="3 4">
    <name type="scientific">Kribbella antibiotica</name>
    <dbReference type="NCBI Taxonomy" id="190195"/>
    <lineage>
        <taxon>Bacteria</taxon>
        <taxon>Bacillati</taxon>
        <taxon>Actinomycetota</taxon>
        <taxon>Actinomycetes</taxon>
        <taxon>Propionibacteriales</taxon>
        <taxon>Kribbellaceae</taxon>
        <taxon>Kribbella</taxon>
    </lineage>
</organism>
<dbReference type="CDD" id="cd23415">
    <property type="entry name" value="beta-trefoil_Ricin_AH"/>
    <property type="match status" value="1"/>
</dbReference>
<comment type="caution">
    <text evidence="3">The sequence shown here is derived from an EMBL/GenBank/DDBJ whole genome shotgun (WGS) entry which is preliminary data.</text>
</comment>
<dbReference type="OrthoDB" id="3534750at2"/>
<proteinExistence type="predicted"/>
<sequence>MPFARALLGVLTAGLALTVAPTAANASVQFDYSFPNIQTGRCLDNNGTSLYTLPCNHGANQTWYPTSDSRGLRSNGTNQCLDSNSAGRAYVLGCNGGAYQQWVLERSGLIRNVATGLCLDSNHNGAAYTLPCNSGNRYQLWGRA</sequence>
<dbReference type="PROSITE" id="PS50231">
    <property type="entry name" value="RICIN_B_LECTIN"/>
    <property type="match status" value="1"/>
</dbReference>
<keyword evidence="3" id="KW-0119">Carbohydrate metabolism</keyword>
<dbReference type="InterPro" id="IPR035992">
    <property type="entry name" value="Ricin_B-like_lectins"/>
</dbReference>
<evidence type="ECO:0000313" key="4">
    <source>
        <dbReference type="Proteomes" id="UP000295124"/>
    </source>
</evidence>
<feature type="signal peptide" evidence="1">
    <location>
        <begin position="1"/>
        <end position="26"/>
    </location>
</feature>
<evidence type="ECO:0000259" key="2">
    <source>
        <dbReference type="SMART" id="SM00458"/>
    </source>
</evidence>
<dbReference type="GO" id="GO:0045493">
    <property type="term" value="P:xylan catabolic process"/>
    <property type="evidence" value="ECO:0007669"/>
    <property type="project" value="UniProtKB-KW"/>
</dbReference>
<dbReference type="AlphaFoldDB" id="A0A4R4ZI36"/>
<accession>A0A4R4ZI36</accession>
<dbReference type="SMART" id="SM00458">
    <property type="entry name" value="RICIN"/>
    <property type="match status" value="1"/>
</dbReference>
<keyword evidence="4" id="KW-1185">Reference proteome</keyword>
<keyword evidence="3" id="KW-0378">Hydrolase</keyword>
<feature type="domain" description="Ricin B lectin" evidence="2">
    <location>
        <begin position="31"/>
        <end position="144"/>
    </location>
</feature>
<dbReference type="InterPro" id="IPR000772">
    <property type="entry name" value="Ricin_B_lectin"/>
</dbReference>
<keyword evidence="3" id="KW-0326">Glycosidase</keyword>
<dbReference type="EMBL" id="SMKX01000066">
    <property type="protein sequence ID" value="TDD57760.1"/>
    <property type="molecule type" value="Genomic_DNA"/>
</dbReference>
<dbReference type="SUPFAM" id="SSF50370">
    <property type="entry name" value="Ricin B-like lectins"/>
    <property type="match status" value="1"/>
</dbReference>
<evidence type="ECO:0000256" key="1">
    <source>
        <dbReference type="SAM" id="SignalP"/>
    </source>
</evidence>
<dbReference type="GO" id="GO:0016798">
    <property type="term" value="F:hydrolase activity, acting on glycosyl bonds"/>
    <property type="evidence" value="ECO:0007669"/>
    <property type="project" value="UniProtKB-KW"/>
</dbReference>
<keyword evidence="3" id="KW-0858">Xylan degradation</keyword>
<reference evidence="3 4" key="1">
    <citation type="submission" date="2019-03" db="EMBL/GenBank/DDBJ databases">
        <title>Draft genome sequences of novel Actinobacteria.</title>
        <authorList>
            <person name="Sahin N."/>
            <person name="Ay H."/>
            <person name="Saygin H."/>
        </authorList>
    </citation>
    <scope>NUCLEOTIDE SEQUENCE [LARGE SCALE GENOMIC DNA]</scope>
    <source>
        <strain evidence="3 4">JCM 13523</strain>
    </source>
</reference>
<dbReference type="RefSeq" id="WP_132170423.1">
    <property type="nucleotide sequence ID" value="NZ_SMKX01000066.1"/>
</dbReference>
<name>A0A4R4ZI36_9ACTN</name>
<protein>
    <submittedName>
        <fullName evidence="3">Xylanase</fullName>
    </submittedName>
</protein>
<evidence type="ECO:0000313" key="3">
    <source>
        <dbReference type="EMBL" id="TDD57760.1"/>
    </source>
</evidence>
<dbReference type="Pfam" id="PF00652">
    <property type="entry name" value="Ricin_B_lectin"/>
    <property type="match status" value="1"/>
</dbReference>
<gene>
    <name evidence="3" type="ORF">E1263_22255</name>
</gene>